<gene>
    <name evidence="1" type="ORF">IQ260_12450</name>
</gene>
<dbReference type="EMBL" id="JADEXP010000097">
    <property type="protein sequence ID" value="MBE9067468.1"/>
    <property type="molecule type" value="Genomic_DNA"/>
</dbReference>
<proteinExistence type="predicted"/>
<comment type="caution">
    <text evidence="1">The sequence shown here is derived from an EMBL/GenBank/DDBJ whole genome shotgun (WGS) entry which is preliminary data.</text>
</comment>
<protein>
    <submittedName>
        <fullName evidence="1">Uncharacterized protein</fullName>
    </submittedName>
</protein>
<sequence length="208" mass="22563">MDFDTKQIVGQLLLGMGALGIVLAPASQVFSADQPATKPQTTQSELTIASPNRVFNLKQESAVPGNFTRYDSAKFSVDYPREWQATPQGDSSVAIVSITDGVTMPIQTNITVLREDPERAVPQKLDQIVADAVTVQRYSLVAVDGQSGFRIWYEPEPGQQAIVTFVGYGNQQTAILSSSYEPDTEAETLVTQIHGSFVNHTVTQATTP</sequence>
<evidence type="ECO:0000313" key="1">
    <source>
        <dbReference type="EMBL" id="MBE9067468.1"/>
    </source>
</evidence>
<organism evidence="1 2">
    <name type="scientific">Leptolyngbya cf. ectocarpi LEGE 11479</name>
    <dbReference type="NCBI Taxonomy" id="1828722"/>
    <lineage>
        <taxon>Bacteria</taxon>
        <taxon>Bacillati</taxon>
        <taxon>Cyanobacteriota</taxon>
        <taxon>Cyanophyceae</taxon>
        <taxon>Leptolyngbyales</taxon>
        <taxon>Leptolyngbyaceae</taxon>
        <taxon>Leptolyngbya group</taxon>
        <taxon>Leptolyngbya</taxon>
    </lineage>
</organism>
<reference evidence="1" key="1">
    <citation type="submission" date="2020-10" db="EMBL/GenBank/DDBJ databases">
        <authorList>
            <person name="Castelo-Branco R."/>
            <person name="Eusebio N."/>
            <person name="Adriana R."/>
            <person name="Vieira A."/>
            <person name="Brugerolle De Fraissinette N."/>
            <person name="Rezende De Castro R."/>
            <person name="Schneider M.P."/>
            <person name="Vasconcelos V."/>
            <person name="Leao P.N."/>
        </authorList>
    </citation>
    <scope>NUCLEOTIDE SEQUENCE</scope>
    <source>
        <strain evidence="1">LEGE 11479</strain>
    </source>
</reference>
<keyword evidence="2" id="KW-1185">Reference proteome</keyword>
<dbReference type="AlphaFoldDB" id="A0A928ZU31"/>
<accession>A0A928ZU31</accession>
<dbReference type="Proteomes" id="UP000615026">
    <property type="component" value="Unassembled WGS sequence"/>
</dbReference>
<evidence type="ECO:0000313" key="2">
    <source>
        <dbReference type="Proteomes" id="UP000615026"/>
    </source>
</evidence>
<dbReference type="RefSeq" id="WP_193993432.1">
    <property type="nucleotide sequence ID" value="NZ_JADEXP010000097.1"/>
</dbReference>
<name>A0A928ZU31_LEPEC</name>